<feature type="compositionally biased region" description="Low complexity" evidence="10">
    <location>
        <begin position="271"/>
        <end position="298"/>
    </location>
</feature>
<accession>A0A8J1UQS4</accession>
<sequence length="355" mass="39341">MANPRKFSEKIALHNQKQAEETAAFEAIMRDVAGATRQPGMHKVYPNNTLQLQNLGAYRGGSLPNVNQMANNSIDLRSALHNLEDMKQGRPHPAERFSRDRARQMPGNRRPFPNRGDYSPYGSAYLLPPPDTSWRRVASDSDIPNSAMGHHKHHLQGGATPPTHRRMNEMHGALGNDERLWDPKKQQLIQQSSSRPKSCEVPGINIYPTTEQDNGTHIPISNNTGSLPDLTNLHFPPPLTTPLDAEDQQYAPVGSPQNLSPTAAHHISLAQRQHQQQQQQQQSPGTRRRQTSTGPSSPLVIDLSQQSMASPPGQPMNSPTQIGQPMNSPTQIGRPMQAPDNGQLTPKVIMYQMLQ</sequence>
<evidence type="ECO:0000256" key="4">
    <source>
        <dbReference type="ARBA" id="ARBA00022490"/>
    </source>
</evidence>
<evidence type="ECO:0000256" key="7">
    <source>
        <dbReference type="ARBA" id="ARBA00023159"/>
    </source>
</evidence>
<dbReference type="PANTHER" id="PTHR13589">
    <property type="entry name" value="CREB-REGULATED TRANSCRIPTION COACTIVATOR"/>
    <property type="match status" value="1"/>
</dbReference>
<evidence type="ECO:0000256" key="5">
    <source>
        <dbReference type="ARBA" id="ARBA00022553"/>
    </source>
</evidence>
<dbReference type="GO" id="GO:0008140">
    <property type="term" value="F:cAMP response element binding protein binding"/>
    <property type="evidence" value="ECO:0007669"/>
    <property type="project" value="InterPro"/>
</dbReference>
<feature type="compositionally biased region" description="Polar residues" evidence="10">
    <location>
        <begin position="303"/>
        <end position="331"/>
    </location>
</feature>
<keyword evidence="4" id="KW-0963">Cytoplasm</keyword>
<comment type="similarity">
    <text evidence="3">Belongs to the TORC family.</text>
</comment>
<evidence type="ECO:0000259" key="12">
    <source>
        <dbReference type="Pfam" id="PF12885"/>
    </source>
</evidence>
<feature type="compositionally biased region" description="Basic and acidic residues" evidence="10">
    <location>
        <begin position="86"/>
        <end position="103"/>
    </location>
</feature>
<feature type="compositionally biased region" description="Polar residues" evidence="10">
    <location>
        <begin position="207"/>
        <end position="226"/>
    </location>
</feature>
<comment type="subcellular location">
    <subcellularLocation>
        <location evidence="2">Cytoplasm</location>
    </subcellularLocation>
    <subcellularLocation>
        <location evidence="1">Nucleus</location>
    </subcellularLocation>
</comment>
<comment type="caution">
    <text evidence="13">The sequence shown here is derived from an EMBL/GenBank/DDBJ whole genome shotgun (WGS) entry which is preliminary data.</text>
</comment>
<keyword evidence="7" id="KW-0010">Activator</keyword>
<dbReference type="OrthoDB" id="8947034at2759"/>
<feature type="domain" description="Transducer of regulated CREB activity N-terminal" evidence="11">
    <location>
        <begin position="3"/>
        <end position="64"/>
    </location>
</feature>
<evidence type="ECO:0000256" key="3">
    <source>
        <dbReference type="ARBA" id="ARBA00007167"/>
    </source>
</evidence>
<protein>
    <submittedName>
        <fullName evidence="13">Uncharacterized protein</fullName>
    </submittedName>
</protein>
<dbReference type="AlphaFoldDB" id="A0A8J1UQS4"/>
<keyword evidence="5" id="KW-0597">Phosphoprotein</keyword>
<dbReference type="Pfam" id="PF12884">
    <property type="entry name" value="TORC_N"/>
    <property type="match status" value="1"/>
</dbReference>
<dbReference type="EMBL" id="CAIIXF020000010">
    <property type="protein sequence ID" value="CAH1798130.1"/>
    <property type="molecule type" value="Genomic_DNA"/>
</dbReference>
<proteinExistence type="inferred from homology"/>
<dbReference type="GO" id="GO:0005737">
    <property type="term" value="C:cytoplasm"/>
    <property type="evidence" value="ECO:0007669"/>
    <property type="project" value="UniProtKB-SubCell"/>
</dbReference>
<feature type="region of interest" description="Disordered" evidence="10">
    <location>
        <begin position="86"/>
        <end position="169"/>
    </location>
</feature>
<organism evidence="13 14">
    <name type="scientific">Owenia fusiformis</name>
    <name type="common">Polychaete worm</name>
    <dbReference type="NCBI Taxonomy" id="6347"/>
    <lineage>
        <taxon>Eukaryota</taxon>
        <taxon>Metazoa</taxon>
        <taxon>Spiralia</taxon>
        <taxon>Lophotrochozoa</taxon>
        <taxon>Annelida</taxon>
        <taxon>Polychaeta</taxon>
        <taxon>Sedentaria</taxon>
        <taxon>Canalipalpata</taxon>
        <taxon>Sabellida</taxon>
        <taxon>Oweniida</taxon>
        <taxon>Oweniidae</taxon>
        <taxon>Owenia</taxon>
    </lineage>
</organism>
<dbReference type="PANTHER" id="PTHR13589:SF15">
    <property type="entry name" value="CREB-REGULATED TRANSCRIPTION COACTIVATOR, ISOFORM B"/>
    <property type="match status" value="1"/>
</dbReference>
<reference evidence="13" key="1">
    <citation type="submission" date="2022-03" db="EMBL/GenBank/DDBJ databases">
        <authorList>
            <person name="Martin C."/>
        </authorList>
    </citation>
    <scope>NUCLEOTIDE SEQUENCE</scope>
</reference>
<dbReference type="InterPro" id="IPR024784">
    <property type="entry name" value="TORC_M"/>
</dbReference>
<dbReference type="Proteomes" id="UP000749559">
    <property type="component" value="Unassembled WGS sequence"/>
</dbReference>
<name>A0A8J1UQS4_OWEFU</name>
<dbReference type="InterPro" id="IPR024783">
    <property type="entry name" value="TORC_N"/>
</dbReference>
<evidence type="ECO:0000313" key="14">
    <source>
        <dbReference type="Proteomes" id="UP000749559"/>
    </source>
</evidence>
<dbReference type="GO" id="GO:0045944">
    <property type="term" value="P:positive regulation of transcription by RNA polymerase II"/>
    <property type="evidence" value="ECO:0007669"/>
    <property type="project" value="TreeGrafter"/>
</dbReference>
<dbReference type="InterPro" id="IPR024786">
    <property type="entry name" value="TORC"/>
</dbReference>
<dbReference type="GO" id="GO:0051289">
    <property type="term" value="P:protein homotetramerization"/>
    <property type="evidence" value="ECO:0007669"/>
    <property type="project" value="InterPro"/>
</dbReference>
<evidence type="ECO:0000259" key="11">
    <source>
        <dbReference type="Pfam" id="PF12884"/>
    </source>
</evidence>
<gene>
    <name evidence="13" type="ORF">OFUS_LOCUS22305</name>
</gene>
<evidence type="ECO:0000256" key="9">
    <source>
        <dbReference type="ARBA" id="ARBA00023242"/>
    </source>
</evidence>
<evidence type="ECO:0000256" key="8">
    <source>
        <dbReference type="ARBA" id="ARBA00023163"/>
    </source>
</evidence>
<keyword evidence="9" id="KW-0539">Nucleus</keyword>
<feature type="compositionally biased region" description="Polar residues" evidence="10">
    <location>
        <begin position="187"/>
        <end position="196"/>
    </location>
</feature>
<keyword evidence="6" id="KW-0805">Transcription regulation</keyword>
<evidence type="ECO:0000256" key="1">
    <source>
        <dbReference type="ARBA" id="ARBA00004123"/>
    </source>
</evidence>
<dbReference type="GO" id="GO:0005634">
    <property type="term" value="C:nucleus"/>
    <property type="evidence" value="ECO:0007669"/>
    <property type="project" value="UniProtKB-SubCell"/>
</dbReference>
<evidence type="ECO:0000256" key="2">
    <source>
        <dbReference type="ARBA" id="ARBA00004496"/>
    </source>
</evidence>
<dbReference type="Pfam" id="PF12885">
    <property type="entry name" value="TORC_M"/>
    <property type="match status" value="1"/>
</dbReference>
<evidence type="ECO:0000256" key="6">
    <source>
        <dbReference type="ARBA" id="ARBA00023015"/>
    </source>
</evidence>
<feature type="non-terminal residue" evidence="13">
    <location>
        <position position="1"/>
    </location>
</feature>
<evidence type="ECO:0000256" key="10">
    <source>
        <dbReference type="SAM" id="MobiDB-lite"/>
    </source>
</evidence>
<keyword evidence="8" id="KW-0804">Transcription</keyword>
<evidence type="ECO:0000313" key="13">
    <source>
        <dbReference type="EMBL" id="CAH1798130.1"/>
    </source>
</evidence>
<keyword evidence="14" id="KW-1185">Reference proteome</keyword>
<feature type="region of interest" description="Disordered" evidence="10">
    <location>
        <begin position="185"/>
        <end position="344"/>
    </location>
</feature>
<feature type="domain" description="Transducer of regulated CREB activity middle" evidence="12">
    <location>
        <begin position="176"/>
        <end position="255"/>
    </location>
</feature>